<feature type="compositionally biased region" description="Basic and acidic residues" evidence="1">
    <location>
        <begin position="391"/>
        <end position="405"/>
    </location>
</feature>
<dbReference type="GO" id="GO:0005886">
    <property type="term" value="C:plasma membrane"/>
    <property type="evidence" value="ECO:0007669"/>
    <property type="project" value="TreeGrafter"/>
</dbReference>
<dbReference type="AlphaFoldDB" id="A0A9W7LCC5"/>
<feature type="compositionally biased region" description="Polar residues" evidence="1">
    <location>
        <begin position="318"/>
        <end position="327"/>
    </location>
</feature>
<dbReference type="GO" id="GO:0005737">
    <property type="term" value="C:cytoplasm"/>
    <property type="evidence" value="ECO:0007669"/>
    <property type="project" value="TreeGrafter"/>
</dbReference>
<name>A0A9W7LCC5_9STRA</name>
<dbReference type="InterPro" id="IPR019332">
    <property type="entry name" value="OSCP1"/>
</dbReference>
<dbReference type="PANTHER" id="PTHR21439">
    <property type="entry name" value="OXIDORED-NITRO DOMAIN-CONTAINING PROTEIN"/>
    <property type="match status" value="1"/>
</dbReference>
<feature type="compositionally biased region" description="Basic and acidic residues" evidence="1">
    <location>
        <begin position="412"/>
        <end position="425"/>
    </location>
</feature>
<dbReference type="Pfam" id="PF10188">
    <property type="entry name" value="Oscp1"/>
    <property type="match status" value="1"/>
</dbReference>
<dbReference type="Proteomes" id="UP001165065">
    <property type="component" value="Unassembled WGS sequence"/>
</dbReference>
<evidence type="ECO:0000313" key="4">
    <source>
        <dbReference type="Proteomes" id="UP001165065"/>
    </source>
</evidence>
<protein>
    <recommendedName>
        <fullName evidence="5">Protein OSCP1</fullName>
    </recommendedName>
</protein>
<dbReference type="OrthoDB" id="2157380at2759"/>
<feature type="chain" id="PRO_5040747534" description="Protein OSCP1" evidence="2">
    <location>
        <begin position="19"/>
        <end position="450"/>
    </location>
</feature>
<proteinExistence type="predicted"/>
<dbReference type="EMBL" id="BRYA01000218">
    <property type="protein sequence ID" value="GMI44486.1"/>
    <property type="molecule type" value="Genomic_DNA"/>
</dbReference>
<dbReference type="PANTHER" id="PTHR21439:SF0">
    <property type="entry name" value="PROTEIN OSCP1"/>
    <property type="match status" value="1"/>
</dbReference>
<gene>
    <name evidence="3" type="ORF">TrCOL_g4361</name>
</gene>
<comment type="caution">
    <text evidence="3">The sequence shown here is derived from an EMBL/GenBank/DDBJ whole genome shotgun (WGS) entry which is preliminary data.</text>
</comment>
<accession>A0A9W7LCC5</accession>
<evidence type="ECO:0000256" key="1">
    <source>
        <dbReference type="SAM" id="MobiDB-lite"/>
    </source>
</evidence>
<evidence type="ECO:0008006" key="5">
    <source>
        <dbReference type="Google" id="ProtNLM"/>
    </source>
</evidence>
<evidence type="ECO:0000256" key="2">
    <source>
        <dbReference type="SAM" id="SignalP"/>
    </source>
</evidence>
<evidence type="ECO:0000313" key="3">
    <source>
        <dbReference type="EMBL" id="GMI44486.1"/>
    </source>
</evidence>
<reference evidence="4" key="1">
    <citation type="journal article" date="2023" name="Commun. Biol.">
        <title>Genome analysis of Parmales, the sister group of diatoms, reveals the evolutionary specialization of diatoms from phago-mixotrophs to photoautotrophs.</title>
        <authorList>
            <person name="Ban H."/>
            <person name="Sato S."/>
            <person name="Yoshikawa S."/>
            <person name="Yamada K."/>
            <person name="Nakamura Y."/>
            <person name="Ichinomiya M."/>
            <person name="Sato N."/>
            <person name="Blanc-Mathieu R."/>
            <person name="Endo H."/>
            <person name="Kuwata A."/>
            <person name="Ogata H."/>
        </authorList>
    </citation>
    <scope>NUCLEOTIDE SEQUENCE [LARGE SCALE GENOMIC DNA]</scope>
</reference>
<organism evidence="3 4">
    <name type="scientific">Triparma columacea</name>
    <dbReference type="NCBI Taxonomy" id="722753"/>
    <lineage>
        <taxon>Eukaryota</taxon>
        <taxon>Sar</taxon>
        <taxon>Stramenopiles</taxon>
        <taxon>Ochrophyta</taxon>
        <taxon>Bolidophyceae</taxon>
        <taxon>Parmales</taxon>
        <taxon>Triparmaceae</taxon>
        <taxon>Triparma</taxon>
    </lineage>
</organism>
<feature type="region of interest" description="Disordered" evidence="1">
    <location>
        <begin position="391"/>
        <end position="450"/>
    </location>
</feature>
<feature type="compositionally biased region" description="Acidic residues" evidence="1">
    <location>
        <begin position="426"/>
        <end position="450"/>
    </location>
</feature>
<keyword evidence="4" id="KW-1185">Reference proteome</keyword>
<keyword evidence="2" id="KW-0732">Signal</keyword>
<sequence>MSHGFLLTMPLLVVNMGAEMIYILQQRLRAQNVRQEKSCKVLQDVIRTMLARSFVEELFRPQEMYTSSSTRQIFNKLAHSSIMRINESSMDKLYDLMTMGVKYQWIRCNVPQQMLQSTYNHLTALRKICEGSEVLALVDSCSKLVMDTYCNLSVGNWYMLHQQMAKFFQGRKVKVSLFLQNSLQSMNGTITIDTSGRVGYGSEPPGRITHFGSNGDEVSTNHFRSVFIKVRGTNAANDTYFDPEDMIGINMYLKEEKEAIEVSTRAFWMLDDLAPLITNALKRTAGGAVAKVRDFGEDESKEGGESVGGAYASPAGGRTNTRSSELSSEPKRRASAVEEFNLLANLMGGGGGDSGERGGEVKAIRINFDQGFVMGDEDWEEKVDIVDIDGRGGEGLEERIGRLGWDDEEEGKAEGKETDEEGKGGEEDDGGFGEDDLLDLMDGMDDDEAK</sequence>
<feature type="region of interest" description="Disordered" evidence="1">
    <location>
        <begin position="296"/>
        <end position="334"/>
    </location>
</feature>
<feature type="signal peptide" evidence="2">
    <location>
        <begin position="1"/>
        <end position="18"/>
    </location>
</feature>